<dbReference type="Proteomes" id="UP000307440">
    <property type="component" value="Unassembled WGS sequence"/>
</dbReference>
<dbReference type="STRING" id="230819.A0A5C3L1R8"/>
<feature type="compositionally biased region" description="Basic and acidic residues" evidence="1">
    <location>
        <begin position="70"/>
        <end position="93"/>
    </location>
</feature>
<reference evidence="2 3" key="1">
    <citation type="journal article" date="2019" name="Nat. Ecol. Evol.">
        <title>Megaphylogeny resolves global patterns of mushroom evolution.</title>
        <authorList>
            <person name="Varga T."/>
            <person name="Krizsan K."/>
            <person name="Foldi C."/>
            <person name="Dima B."/>
            <person name="Sanchez-Garcia M."/>
            <person name="Sanchez-Ramirez S."/>
            <person name="Szollosi G.J."/>
            <person name="Szarkandi J.G."/>
            <person name="Papp V."/>
            <person name="Albert L."/>
            <person name="Andreopoulos W."/>
            <person name="Angelini C."/>
            <person name="Antonin V."/>
            <person name="Barry K.W."/>
            <person name="Bougher N.L."/>
            <person name="Buchanan P."/>
            <person name="Buyck B."/>
            <person name="Bense V."/>
            <person name="Catcheside P."/>
            <person name="Chovatia M."/>
            <person name="Cooper J."/>
            <person name="Damon W."/>
            <person name="Desjardin D."/>
            <person name="Finy P."/>
            <person name="Geml J."/>
            <person name="Haridas S."/>
            <person name="Hughes K."/>
            <person name="Justo A."/>
            <person name="Karasinski D."/>
            <person name="Kautmanova I."/>
            <person name="Kiss B."/>
            <person name="Kocsube S."/>
            <person name="Kotiranta H."/>
            <person name="LaButti K.M."/>
            <person name="Lechner B.E."/>
            <person name="Liimatainen K."/>
            <person name="Lipzen A."/>
            <person name="Lukacs Z."/>
            <person name="Mihaltcheva S."/>
            <person name="Morgado L.N."/>
            <person name="Niskanen T."/>
            <person name="Noordeloos M.E."/>
            <person name="Ohm R.A."/>
            <person name="Ortiz-Santana B."/>
            <person name="Ovrebo C."/>
            <person name="Racz N."/>
            <person name="Riley R."/>
            <person name="Savchenko A."/>
            <person name="Shiryaev A."/>
            <person name="Soop K."/>
            <person name="Spirin V."/>
            <person name="Szebenyi C."/>
            <person name="Tomsovsky M."/>
            <person name="Tulloss R.E."/>
            <person name="Uehling J."/>
            <person name="Grigoriev I.V."/>
            <person name="Vagvolgyi C."/>
            <person name="Papp T."/>
            <person name="Martin F.M."/>
            <person name="Miettinen O."/>
            <person name="Hibbett D.S."/>
            <person name="Nagy L.G."/>
        </authorList>
    </citation>
    <scope>NUCLEOTIDE SEQUENCE [LARGE SCALE GENOMIC DNA]</scope>
    <source>
        <strain evidence="2 3">CBS 121175</strain>
    </source>
</reference>
<feature type="compositionally biased region" description="Polar residues" evidence="1">
    <location>
        <begin position="318"/>
        <end position="328"/>
    </location>
</feature>
<name>A0A5C3L1R8_COPMA</name>
<sequence>MTEYDYSPDAWERYIETQHRIARWVDGTLVQKPCNAFAPATPHIKFLELQDEEKRQRKEAKKAQSRKRHSYDEQARKHRSDRDRDEDYEDHRTSSHSSSKYRQSSSQISGSSSRHERTSSRHEYSPRDRDRDYDREKERERRSSSRAARYYESDQEVPREKSKTTHNTPASTRASTPTKSSRPRASSHSVAKPTRAERTKDLSLDLSREDDYYYRYPRYSSGGNSSNTRPSSGSTTNGWFSPQQNTPTSAPTTTRHAPQPIRSYTLPMPAGYGYASPVPTSKSPDPSRVPQLPHSAYTSSPTKPNHSTSLLKRMFTGLTLNKHSTSPKPKQPATAREKESFVLPPNGGGRRVSRKRSISF</sequence>
<gene>
    <name evidence="2" type="ORF">FA15DRAFT_654623</name>
</gene>
<evidence type="ECO:0000313" key="3">
    <source>
        <dbReference type="Proteomes" id="UP000307440"/>
    </source>
</evidence>
<proteinExistence type="predicted"/>
<feature type="compositionally biased region" description="Low complexity" evidence="1">
    <location>
        <begin position="95"/>
        <end position="112"/>
    </location>
</feature>
<accession>A0A5C3L1R8</accession>
<feature type="compositionally biased region" description="Polar residues" evidence="1">
    <location>
        <begin position="165"/>
        <end position="189"/>
    </location>
</feature>
<feature type="compositionally biased region" description="Polar residues" evidence="1">
    <location>
        <begin position="228"/>
        <end position="256"/>
    </location>
</feature>
<organism evidence="2 3">
    <name type="scientific">Coprinopsis marcescibilis</name>
    <name type="common">Agaric fungus</name>
    <name type="synonym">Psathyrella marcescibilis</name>
    <dbReference type="NCBI Taxonomy" id="230819"/>
    <lineage>
        <taxon>Eukaryota</taxon>
        <taxon>Fungi</taxon>
        <taxon>Dikarya</taxon>
        <taxon>Basidiomycota</taxon>
        <taxon>Agaricomycotina</taxon>
        <taxon>Agaricomycetes</taxon>
        <taxon>Agaricomycetidae</taxon>
        <taxon>Agaricales</taxon>
        <taxon>Agaricineae</taxon>
        <taxon>Psathyrellaceae</taxon>
        <taxon>Coprinopsis</taxon>
    </lineage>
</organism>
<feature type="compositionally biased region" description="Basic and acidic residues" evidence="1">
    <location>
        <begin position="113"/>
        <end position="163"/>
    </location>
</feature>
<dbReference type="OrthoDB" id="2976199at2759"/>
<feature type="compositionally biased region" description="Polar residues" evidence="1">
    <location>
        <begin position="296"/>
        <end position="310"/>
    </location>
</feature>
<feature type="compositionally biased region" description="Basic and acidic residues" evidence="1">
    <location>
        <begin position="194"/>
        <end position="213"/>
    </location>
</feature>
<dbReference type="AlphaFoldDB" id="A0A5C3L1R8"/>
<evidence type="ECO:0000313" key="2">
    <source>
        <dbReference type="EMBL" id="TFK26146.1"/>
    </source>
</evidence>
<evidence type="ECO:0000256" key="1">
    <source>
        <dbReference type="SAM" id="MobiDB-lite"/>
    </source>
</evidence>
<feature type="compositionally biased region" description="Basic residues" evidence="1">
    <location>
        <begin position="351"/>
        <end position="360"/>
    </location>
</feature>
<feature type="region of interest" description="Disordered" evidence="1">
    <location>
        <begin position="48"/>
        <end position="360"/>
    </location>
</feature>
<feature type="compositionally biased region" description="Basic residues" evidence="1">
    <location>
        <begin position="57"/>
        <end position="69"/>
    </location>
</feature>
<keyword evidence="3" id="KW-1185">Reference proteome</keyword>
<protein>
    <submittedName>
        <fullName evidence="2">Uncharacterized protein</fullName>
    </submittedName>
</protein>
<dbReference type="EMBL" id="ML210178">
    <property type="protein sequence ID" value="TFK26146.1"/>
    <property type="molecule type" value="Genomic_DNA"/>
</dbReference>
<feature type="compositionally biased region" description="Low complexity" evidence="1">
    <location>
        <begin position="214"/>
        <end position="227"/>
    </location>
</feature>